<accession>A0A834P596</accession>
<feature type="transmembrane region" description="Helical" evidence="1">
    <location>
        <begin position="44"/>
        <end position="62"/>
    </location>
</feature>
<evidence type="ECO:0000313" key="3">
    <source>
        <dbReference type="Proteomes" id="UP000600918"/>
    </source>
</evidence>
<keyword evidence="1" id="KW-0472">Membrane</keyword>
<comment type="caution">
    <text evidence="2">The sequence shown here is derived from an EMBL/GenBank/DDBJ whole genome shotgun (WGS) entry which is preliminary data.</text>
</comment>
<keyword evidence="1" id="KW-0812">Transmembrane</keyword>
<name>A0A834P596_VESPE</name>
<organism evidence="2 3">
    <name type="scientific">Vespula pensylvanica</name>
    <name type="common">Western yellow jacket</name>
    <name type="synonym">Wasp</name>
    <dbReference type="NCBI Taxonomy" id="30213"/>
    <lineage>
        <taxon>Eukaryota</taxon>
        <taxon>Metazoa</taxon>
        <taxon>Ecdysozoa</taxon>
        <taxon>Arthropoda</taxon>
        <taxon>Hexapoda</taxon>
        <taxon>Insecta</taxon>
        <taxon>Pterygota</taxon>
        <taxon>Neoptera</taxon>
        <taxon>Endopterygota</taxon>
        <taxon>Hymenoptera</taxon>
        <taxon>Apocrita</taxon>
        <taxon>Aculeata</taxon>
        <taxon>Vespoidea</taxon>
        <taxon>Vespidae</taxon>
        <taxon>Vespinae</taxon>
        <taxon>Vespula</taxon>
    </lineage>
</organism>
<reference evidence="2" key="1">
    <citation type="journal article" date="2020" name="G3 (Bethesda)">
        <title>High-Quality Assemblies for Three Invasive Social Wasps from the &lt;i&gt;Vespula&lt;/i&gt; Genus.</title>
        <authorList>
            <person name="Harrop T.W.R."/>
            <person name="Guhlin J."/>
            <person name="McLaughlin G.M."/>
            <person name="Permina E."/>
            <person name="Stockwell P."/>
            <person name="Gilligan J."/>
            <person name="Le Lec M.F."/>
            <person name="Gruber M.A.M."/>
            <person name="Quinn O."/>
            <person name="Lovegrove M."/>
            <person name="Duncan E.J."/>
            <person name="Remnant E.J."/>
            <person name="Van Eeckhoven J."/>
            <person name="Graham B."/>
            <person name="Knapp R.A."/>
            <person name="Langford K.W."/>
            <person name="Kronenberg Z."/>
            <person name="Press M.O."/>
            <person name="Eacker S.M."/>
            <person name="Wilson-Rankin E.E."/>
            <person name="Purcell J."/>
            <person name="Lester P.J."/>
            <person name="Dearden P.K."/>
        </authorList>
    </citation>
    <scope>NUCLEOTIDE SEQUENCE</scope>
    <source>
        <strain evidence="2">Volc-1</strain>
    </source>
</reference>
<dbReference type="EMBL" id="JACSDY010000004">
    <property type="protein sequence ID" value="KAF7429355.1"/>
    <property type="molecule type" value="Genomic_DNA"/>
</dbReference>
<keyword evidence="1" id="KW-1133">Transmembrane helix</keyword>
<proteinExistence type="predicted"/>
<evidence type="ECO:0000256" key="1">
    <source>
        <dbReference type="SAM" id="Phobius"/>
    </source>
</evidence>
<dbReference type="Proteomes" id="UP000600918">
    <property type="component" value="Unassembled WGS sequence"/>
</dbReference>
<sequence length="107" mass="11792">MDRKMKTGYEWLTASNIIFSVLLSTAERFLSSQTCLIAFEGEKVVLVVGVAPTITIYCDMILCSTRSMTGYYPHAAPQDFHIAGNVVLSEIGRIITCLILNIAVTML</sequence>
<protein>
    <submittedName>
        <fullName evidence="2">Uncharacterized protein</fullName>
    </submittedName>
</protein>
<evidence type="ECO:0000313" key="2">
    <source>
        <dbReference type="EMBL" id="KAF7429355.1"/>
    </source>
</evidence>
<keyword evidence="3" id="KW-1185">Reference proteome</keyword>
<gene>
    <name evidence="2" type="ORF">H0235_005753</name>
</gene>
<dbReference type="AlphaFoldDB" id="A0A834P596"/>